<dbReference type="InterPro" id="IPR001570">
    <property type="entry name" value="Peptidase_M4_C_domain"/>
</dbReference>
<evidence type="ECO:0000256" key="6">
    <source>
        <dbReference type="ARBA" id="ARBA00022723"/>
    </source>
</evidence>
<feature type="active site" description="Proton donor" evidence="12">
    <location>
        <position position="463"/>
    </location>
</feature>
<dbReference type="Pfam" id="PF07504">
    <property type="entry name" value="FTP"/>
    <property type="match status" value="1"/>
</dbReference>
<evidence type="ECO:0000256" key="13">
    <source>
        <dbReference type="RuleBase" id="RU366073"/>
    </source>
</evidence>
<feature type="signal peptide" evidence="13">
    <location>
        <begin position="1"/>
        <end position="27"/>
    </location>
</feature>
<evidence type="ECO:0000256" key="5">
    <source>
        <dbReference type="ARBA" id="ARBA00022670"/>
    </source>
</evidence>
<dbReference type="Gene3D" id="3.10.450.490">
    <property type="match status" value="1"/>
</dbReference>
<organism evidence="19 20">
    <name type="scientific">Priestia koreensis</name>
    <dbReference type="NCBI Taxonomy" id="284581"/>
    <lineage>
        <taxon>Bacteria</taxon>
        <taxon>Bacillati</taxon>
        <taxon>Bacillota</taxon>
        <taxon>Bacilli</taxon>
        <taxon>Bacillales</taxon>
        <taxon>Bacillaceae</taxon>
        <taxon>Priestia</taxon>
    </lineage>
</organism>
<dbReference type="Proteomes" id="UP000037558">
    <property type="component" value="Unassembled WGS sequence"/>
</dbReference>
<evidence type="ECO:0000259" key="16">
    <source>
        <dbReference type="Pfam" id="PF02868"/>
    </source>
</evidence>
<dbReference type="SUPFAM" id="SSF55486">
    <property type="entry name" value="Metalloproteases ('zincins'), catalytic domain"/>
    <property type="match status" value="1"/>
</dbReference>
<dbReference type="Gene3D" id="1.10.390.10">
    <property type="entry name" value="Neutral Protease Domain 2"/>
    <property type="match status" value="1"/>
</dbReference>
<feature type="domain" description="Peptidase M4 C-terminal" evidence="16">
    <location>
        <begin position="382"/>
        <end position="547"/>
    </location>
</feature>
<keyword evidence="8 13" id="KW-0378">Hydrolase</keyword>
<dbReference type="Gene3D" id="3.10.450.40">
    <property type="match status" value="1"/>
</dbReference>
<dbReference type="FunFam" id="1.10.390.10:FF:000012">
    <property type="entry name" value="Thermolysin"/>
    <property type="match status" value="1"/>
</dbReference>
<dbReference type="PANTHER" id="PTHR33794">
    <property type="entry name" value="BACILLOLYSIN"/>
    <property type="match status" value="1"/>
</dbReference>
<feature type="chain" id="PRO_5023153701" description="Neutral metalloproteinase" evidence="13">
    <location>
        <begin position="28"/>
        <end position="548"/>
    </location>
</feature>
<dbReference type="EMBL" id="LILC01000023">
    <property type="protein sequence ID" value="KOO42972.1"/>
    <property type="molecule type" value="Genomic_DNA"/>
</dbReference>
<dbReference type="Pfam" id="PF03413">
    <property type="entry name" value="PepSY"/>
    <property type="match status" value="1"/>
</dbReference>
<reference evidence="20" key="1">
    <citation type="submission" date="2015-08" db="EMBL/GenBank/DDBJ databases">
        <title>Fjat-14210 dsm16467.</title>
        <authorList>
            <person name="Liu B."/>
            <person name="Wang J."/>
            <person name="Zhu Y."/>
            <person name="Liu G."/>
            <person name="Chen Q."/>
            <person name="Chen Z."/>
            <person name="Lan J."/>
            <person name="Che J."/>
            <person name="Ge C."/>
            <person name="Shi H."/>
            <person name="Pan Z."/>
            <person name="Liu X."/>
        </authorList>
    </citation>
    <scope>NUCLEOTIDE SEQUENCE [LARGE SCALE GENOMIC DNA]</scope>
    <source>
        <strain evidence="20">DSM 16467</strain>
    </source>
</reference>
<evidence type="ECO:0000259" key="17">
    <source>
        <dbReference type="Pfam" id="PF03413"/>
    </source>
</evidence>
<accession>A0A0M0KWJ6</accession>
<comment type="cofactor">
    <cofactor evidence="1 13">
        <name>Zn(2+)</name>
        <dbReference type="ChEBI" id="CHEBI:29105"/>
    </cofactor>
</comment>
<dbReference type="EC" id="3.4.24.-" evidence="13"/>
<keyword evidence="11 13" id="KW-0482">Metalloprotease</keyword>
<sequence>MKKKMKVIASITLATGVITGTASSVFASTKAVDPHYKTPTYLIETWKAPDYLKQLTSKKELVYHYLSSKRQEFKITSSAKNSFKILKEEFDQKTKTRHFRLVQTYSNVPVYGTSQTVSLDQENNVKSFMGAVVPESEQRSVKTKPSLTATKAVKIAKLDIEKQIGKVEHYDGDIEHELYIYPYKGKDYLAYAIKASTVDPEPSYWHYFVDAHTGKIINKFNAIDQVQGTGKNLTGEVKTFEVAKKNGYYYLADETRGNGINTVDAKHVNYILFSLLSQLFGVTGLEIREKSPTFTDPTAVDAHVNAETVYDYYKKTFGLNSYDGKGAKIISSVHVGKEWNNAAWNGKQMIYGDGDGETFRPFSGALDVIAHELTHAVTEKTANLDYQGESGALNESMSDIMGAMVDRDDWEIGEDIYVQGEKAQGLRSLKDPASIPNPLNPKEGYPDHYSKRYTGEEDNGGVHINSSINNKAAYLISEGGTHYGVTTQGIGREETEQIYYRALTKYLTATSNFSAMRQAAIQAARDLYGKDSKEVKAVEDAYQAVGVQ</sequence>
<dbReference type="GO" id="GO:0005576">
    <property type="term" value="C:extracellular region"/>
    <property type="evidence" value="ECO:0007669"/>
    <property type="project" value="UniProtKB-SubCell"/>
</dbReference>
<name>A0A0M0KWJ6_9BACI</name>
<evidence type="ECO:0000259" key="15">
    <source>
        <dbReference type="Pfam" id="PF01447"/>
    </source>
</evidence>
<dbReference type="PATRIC" id="fig|284581.3.peg.3058"/>
<dbReference type="InterPro" id="IPR050728">
    <property type="entry name" value="Zinc_Metalloprotease_M4"/>
</dbReference>
<dbReference type="InterPro" id="IPR011096">
    <property type="entry name" value="FTP_domain"/>
</dbReference>
<evidence type="ECO:0000256" key="1">
    <source>
        <dbReference type="ARBA" id="ARBA00001947"/>
    </source>
</evidence>
<evidence type="ECO:0000256" key="9">
    <source>
        <dbReference type="ARBA" id="ARBA00022833"/>
    </source>
</evidence>
<keyword evidence="9 13" id="KW-0862">Zinc</keyword>
<gene>
    <name evidence="19" type="ORF">AMD01_17730</name>
</gene>
<evidence type="ECO:0000256" key="10">
    <source>
        <dbReference type="ARBA" id="ARBA00022837"/>
    </source>
</evidence>
<evidence type="ECO:0000256" key="2">
    <source>
        <dbReference type="ARBA" id="ARBA00004613"/>
    </source>
</evidence>
<dbReference type="GO" id="GO:0004222">
    <property type="term" value="F:metalloendopeptidase activity"/>
    <property type="evidence" value="ECO:0007669"/>
    <property type="project" value="UniProtKB-UniRule"/>
</dbReference>
<keyword evidence="4 13" id="KW-0964">Secreted</keyword>
<dbReference type="RefSeq" id="WP_053402778.1">
    <property type="nucleotide sequence ID" value="NZ_LILC01000023.1"/>
</dbReference>
<keyword evidence="7 13" id="KW-0732">Signal</keyword>
<dbReference type="InterPro" id="IPR025711">
    <property type="entry name" value="PepSY"/>
</dbReference>
<feature type="domain" description="FTP" evidence="18">
    <location>
        <begin position="82"/>
        <end position="131"/>
    </location>
</feature>
<dbReference type="STRING" id="284581.AMD01_17730"/>
<comment type="caution">
    <text evidence="19">The sequence shown here is derived from an EMBL/GenBank/DDBJ whole genome shotgun (WGS) entry which is preliminary data.</text>
</comment>
<comment type="function">
    <text evidence="13">Extracellular zinc metalloprotease.</text>
</comment>
<dbReference type="Pfam" id="PF01447">
    <property type="entry name" value="Peptidase_M4"/>
    <property type="match status" value="1"/>
</dbReference>
<evidence type="ECO:0000256" key="12">
    <source>
        <dbReference type="PIRSR" id="PIRSR623612-1"/>
    </source>
</evidence>
<evidence type="ECO:0000259" key="18">
    <source>
        <dbReference type="Pfam" id="PF07504"/>
    </source>
</evidence>
<dbReference type="Pfam" id="PF02868">
    <property type="entry name" value="Peptidase_M4_C"/>
    <property type="match status" value="1"/>
</dbReference>
<dbReference type="InterPro" id="IPR027268">
    <property type="entry name" value="Peptidase_M4/M1_CTD_sf"/>
</dbReference>
<keyword evidence="5 13" id="KW-0645">Protease</keyword>
<dbReference type="GO" id="GO:0046872">
    <property type="term" value="F:metal ion binding"/>
    <property type="evidence" value="ECO:0007669"/>
    <property type="project" value="UniProtKB-UniRule"/>
</dbReference>
<evidence type="ECO:0000256" key="4">
    <source>
        <dbReference type="ARBA" id="ARBA00022525"/>
    </source>
</evidence>
<proteinExistence type="inferred from homology"/>
<dbReference type="GO" id="GO:0006508">
    <property type="term" value="P:proteolysis"/>
    <property type="evidence" value="ECO:0007669"/>
    <property type="project" value="UniProtKB-KW"/>
</dbReference>
<dbReference type="InterPro" id="IPR023612">
    <property type="entry name" value="Peptidase_M4"/>
</dbReference>
<feature type="domain" description="Peptidase M4" evidence="15">
    <location>
        <begin position="227"/>
        <end position="379"/>
    </location>
</feature>
<evidence type="ECO:0000256" key="8">
    <source>
        <dbReference type="ARBA" id="ARBA00022801"/>
    </source>
</evidence>
<protein>
    <recommendedName>
        <fullName evidence="13">Neutral metalloproteinase</fullName>
        <ecNumber evidence="13">3.4.24.-</ecNumber>
    </recommendedName>
</protein>
<dbReference type="OrthoDB" id="291295at2"/>
<evidence type="ECO:0000256" key="11">
    <source>
        <dbReference type="ARBA" id="ARBA00023049"/>
    </source>
</evidence>
<keyword evidence="20" id="KW-1185">Reference proteome</keyword>
<feature type="active site" evidence="12">
    <location>
        <position position="372"/>
    </location>
</feature>
<keyword evidence="6" id="KW-0479">Metal-binding</keyword>
<feature type="region of interest" description="Disordered" evidence="14">
    <location>
        <begin position="427"/>
        <end position="446"/>
    </location>
</feature>
<dbReference type="Gene3D" id="3.10.170.10">
    <property type="match status" value="1"/>
</dbReference>
<comment type="subcellular location">
    <subcellularLocation>
        <location evidence="2 13">Secreted</location>
    </subcellularLocation>
</comment>
<dbReference type="InterPro" id="IPR013856">
    <property type="entry name" value="Peptidase_M4_domain"/>
</dbReference>
<dbReference type="AlphaFoldDB" id="A0A0M0KWJ6"/>
<keyword evidence="10" id="KW-0106">Calcium</keyword>
<comment type="similarity">
    <text evidence="3 13">Belongs to the peptidase M4 family.</text>
</comment>
<dbReference type="CDD" id="cd09597">
    <property type="entry name" value="M4_TLP"/>
    <property type="match status" value="1"/>
</dbReference>
<evidence type="ECO:0000256" key="14">
    <source>
        <dbReference type="SAM" id="MobiDB-lite"/>
    </source>
</evidence>
<feature type="domain" description="PepSY" evidence="17">
    <location>
        <begin position="147"/>
        <end position="218"/>
    </location>
</feature>
<dbReference type="PANTHER" id="PTHR33794:SF3">
    <property type="entry name" value="NEUTRAL PROTEASE B"/>
    <property type="match status" value="1"/>
</dbReference>
<evidence type="ECO:0000313" key="20">
    <source>
        <dbReference type="Proteomes" id="UP000037558"/>
    </source>
</evidence>
<dbReference type="PRINTS" id="PR00730">
    <property type="entry name" value="THERMOLYSIN"/>
</dbReference>
<evidence type="ECO:0000256" key="7">
    <source>
        <dbReference type="ARBA" id="ARBA00022729"/>
    </source>
</evidence>
<evidence type="ECO:0000256" key="3">
    <source>
        <dbReference type="ARBA" id="ARBA00009388"/>
    </source>
</evidence>
<evidence type="ECO:0000313" key="19">
    <source>
        <dbReference type="EMBL" id="KOO42972.1"/>
    </source>
</evidence>